<dbReference type="EMBL" id="HACA01021120">
    <property type="protein sequence ID" value="CDW38481.1"/>
    <property type="molecule type" value="Transcribed_RNA"/>
</dbReference>
<proteinExistence type="predicted"/>
<evidence type="ECO:0000256" key="4">
    <source>
        <dbReference type="ARBA" id="ARBA00023136"/>
    </source>
</evidence>
<evidence type="ECO:0000256" key="1">
    <source>
        <dbReference type="ARBA" id="ARBA00004141"/>
    </source>
</evidence>
<evidence type="ECO:0000256" key="3">
    <source>
        <dbReference type="ARBA" id="ARBA00022989"/>
    </source>
</evidence>
<feature type="non-terminal residue" evidence="6">
    <location>
        <position position="142"/>
    </location>
</feature>
<dbReference type="PANTHER" id="PTHR23507:SF1">
    <property type="entry name" value="FI18259P1-RELATED"/>
    <property type="match status" value="1"/>
</dbReference>
<name>A0A0K2ULC4_LEPSM</name>
<accession>A0A0K2ULC4</accession>
<keyword evidence="3 5" id="KW-1133">Transmembrane helix</keyword>
<keyword evidence="2 5" id="KW-0812">Transmembrane</keyword>
<comment type="subcellular location">
    <subcellularLocation>
        <location evidence="1">Membrane</location>
        <topology evidence="1">Multi-pass membrane protein</topology>
    </subcellularLocation>
</comment>
<sequence length="142" mass="16677">CLWPIRKSDRMRAIKSLVVTIIQYITIEPQLFLDYFAYSVLEGNQLTTNIQIWKICHLEMNYNQTVCDDLSSYRNVQFKVQRRWNEFEILADWINNVPGGIYIFFVGSLADKYAKRKLLLLIPSVGFLLASINGLICYIFIR</sequence>
<organism evidence="6">
    <name type="scientific">Lepeophtheirus salmonis</name>
    <name type="common">Salmon louse</name>
    <name type="synonym">Caligus salmonis</name>
    <dbReference type="NCBI Taxonomy" id="72036"/>
    <lineage>
        <taxon>Eukaryota</taxon>
        <taxon>Metazoa</taxon>
        <taxon>Ecdysozoa</taxon>
        <taxon>Arthropoda</taxon>
        <taxon>Crustacea</taxon>
        <taxon>Multicrustacea</taxon>
        <taxon>Hexanauplia</taxon>
        <taxon>Copepoda</taxon>
        <taxon>Siphonostomatoida</taxon>
        <taxon>Caligidae</taxon>
        <taxon>Lepeophtheirus</taxon>
    </lineage>
</organism>
<dbReference type="PANTHER" id="PTHR23507">
    <property type="entry name" value="ZGC:174356"/>
    <property type="match status" value="1"/>
</dbReference>
<dbReference type="GO" id="GO:0022857">
    <property type="term" value="F:transmembrane transporter activity"/>
    <property type="evidence" value="ECO:0007669"/>
    <property type="project" value="TreeGrafter"/>
</dbReference>
<evidence type="ECO:0000313" key="6">
    <source>
        <dbReference type="EMBL" id="CDW38481.1"/>
    </source>
</evidence>
<evidence type="ECO:0000256" key="2">
    <source>
        <dbReference type="ARBA" id="ARBA00022692"/>
    </source>
</evidence>
<reference evidence="6" key="1">
    <citation type="submission" date="2014-05" db="EMBL/GenBank/DDBJ databases">
        <authorList>
            <person name="Chronopoulou M."/>
        </authorList>
    </citation>
    <scope>NUCLEOTIDE SEQUENCE</scope>
    <source>
        <tissue evidence="6">Whole organism</tissue>
    </source>
</reference>
<evidence type="ECO:0000256" key="5">
    <source>
        <dbReference type="SAM" id="Phobius"/>
    </source>
</evidence>
<protein>
    <submittedName>
        <fullName evidence="6">Protoncoupled folate transporterlike [Ceratitis capitata]</fullName>
    </submittedName>
</protein>
<feature type="non-terminal residue" evidence="6">
    <location>
        <position position="1"/>
    </location>
</feature>
<keyword evidence="4 5" id="KW-0472">Membrane</keyword>
<dbReference type="AlphaFoldDB" id="A0A0K2ULC4"/>
<dbReference type="GO" id="GO:0016020">
    <property type="term" value="C:membrane"/>
    <property type="evidence" value="ECO:0007669"/>
    <property type="project" value="UniProtKB-SubCell"/>
</dbReference>
<feature type="transmembrane region" description="Helical" evidence="5">
    <location>
        <begin position="118"/>
        <end position="141"/>
    </location>
</feature>